<dbReference type="Pfam" id="PF00096">
    <property type="entry name" value="zf-C2H2"/>
    <property type="match status" value="2"/>
</dbReference>
<comment type="caution">
    <text evidence="8">The sequence shown here is derived from an EMBL/GenBank/DDBJ whole genome shotgun (WGS) entry which is preliminary data.</text>
</comment>
<dbReference type="Gene3D" id="3.30.160.60">
    <property type="entry name" value="Classic Zinc Finger"/>
    <property type="match status" value="2"/>
</dbReference>
<feature type="region of interest" description="Disordered" evidence="6">
    <location>
        <begin position="137"/>
        <end position="183"/>
    </location>
</feature>
<proteinExistence type="predicted"/>
<evidence type="ECO:0000256" key="4">
    <source>
        <dbReference type="ARBA" id="ARBA00022833"/>
    </source>
</evidence>
<dbReference type="PANTHER" id="PTHR24403:SF67">
    <property type="entry name" value="FI01116P-RELATED"/>
    <property type="match status" value="1"/>
</dbReference>
<feature type="region of interest" description="Disordered" evidence="6">
    <location>
        <begin position="295"/>
        <end position="336"/>
    </location>
</feature>
<keyword evidence="3 5" id="KW-0863">Zinc-finger</keyword>
<organism evidence="8 9">
    <name type="scientific">Paraphaeosphaeria minitans</name>
    <dbReference type="NCBI Taxonomy" id="565426"/>
    <lineage>
        <taxon>Eukaryota</taxon>
        <taxon>Fungi</taxon>
        <taxon>Dikarya</taxon>
        <taxon>Ascomycota</taxon>
        <taxon>Pezizomycotina</taxon>
        <taxon>Dothideomycetes</taxon>
        <taxon>Pleosporomycetidae</taxon>
        <taxon>Pleosporales</taxon>
        <taxon>Massarineae</taxon>
        <taxon>Didymosphaeriaceae</taxon>
        <taxon>Paraphaeosphaeria</taxon>
    </lineage>
</organism>
<dbReference type="InterPro" id="IPR036236">
    <property type="entry name" value="Znf_C2H2_sf"/>
</dbReference>
<protein>
    <recommendedName>
        <fullName evidence="7">C2H2-type domain-containing protein</fullName>
    </recommendedName>
</protein>
<keyword evidence="1" id="KW-0479">Metal-binding</keyword>
<evidence type="ECO:0000313" key="8">
    <source>
        <dbReference type="EMBL" id="KAF9737658.1"/>
    </source>
</evidence>
<dbReference type="GO" id="GO:0045944">
    <property type="term" value="P:positive regulation of transcription by RNA polymerase II"/>
    <property type="evidence" value="ECO:0007669"/>
    <property type="project" value="TreeGrafter"/>
</dbReference>
<evidence type="ECO:0000256" key="2">
    <source>
        <dbReference type="ARBA" id="ARBA00022737"/>
    </source>
</evidence>
<feature type="domain" description="C2H2-type" evidence="7">
    <location>
        <begin position="413"/>
        <end position="441"/>
    </location>
</feature>
<feature type="compositionally biased region" description="Basic and acidic residues" evidence="6">
    <location>
        <begin position="327"/>
        <end position="336"/>
    </location>
</feature>
<dbReference type="PROSITE" id="PS00028">
    <property type="entry name" value="ZINC_FINGER_C2H2_1"/>
    <property type="match status" value="2"/>
</dbReference>
<dbReference type="FunFam" id="3.30.160.60:FF:000110">
    <property type="entry name" value="Zinc finger protein-like"/>
    <property type="match status" value="1"/>
</dbReference>
<reference evidence="8" key="1">
    <citation type="journal article" date="2020" name="Mol. Plant Microbe Interact.">
        <title>Genome Sequence of the Biocontrol Agent Coniothyrium minitans strain Conio (IMI 134523).</title>
        <authorList>
            <person name="Patel D."/>
            <person name="Shittu T.A."/>
            <person name="Baroncelli R."/>
            <person name="Muthumeenakshi S."/>
            <person name="Osborne T.H."/>
            <person name="Janganan T.K."/>
            <person name="Sreenivasaprasad S."/>
        </authorList>
    </citation>
    <scope>NUCLEOTIDE SEQUENCE</scope>
    <source>
        <strain evidence="8">Conio</strain>
    </source>
</reference>
<keyword evidence="4" id="KW-0862">Zinc</keyword>
<evidence type="ECO:0000256" key="6">
    <source>
        <dbReference type="SAM" id="MobiDB-lite"/>
    </source>
</evidence>
<evidence type="ECO:0000256" key="1">
    <source>
        <dbReference type="ARBA" id="ARBA00022723"/>
    </source>
</evidence>
<dbReference type="SUPFAM" id="SSF57667">
    <property type="entry name" value="beta-beta-alpha zinc fingers"/>
    <property type="match status" value="1"/>
</dbReference>
<name>A0A9P6GLP3_9PLEO</name>
<dbReference type="InterPro" id="IPR050688">
    <property type="entry name" value="Zinc_finger/UBP_domain"/>
</dbReference>
<dbReference type="EMBL" id="WJXW01000004">
    <property type="protein sequence ID" value="KAF9737658.1"/>
    <property type="molecule type" value="Genomic_DNA"/>
</dbReference>
<keyword evidence="2" id="KW-0677">Repeat</keyword>
<dbReference type="PANTHER" id="PTHR24403">
    <property type="entry name" value="ZINC FINGER PROTEIN"/>
    <property type="match status" value="1"/>
</dbReference>
<feature type="domain" description="C2H2-type" evidence="7">
    <location>
        <begin position="384"/>
        <end position="412"/>
    </location>
</feature>
<dbReference type="SMART" id="SM00355">
    <property type="entry name" value="ZnF_C2H2"/>
    <property type="match status" value="2"/>
</dbReference>
<dbReference type="Proteomes" id="UP000756921">
    <property type="component" value="Unassembled WGS sequence"/>
</dbReference>
<dbReference type="PROSITE" id="PS50157">
    <property type="entry name" value="ZINC_FINGER_C2H2_2"/>
    <property type="match status" value="2"/>
</dbReference>
<evidence type="ECO:0000256" key="3">
    <source>
        <dbReference type="ARBA" id="ARBA00022771"/>
    </source>
</evidence>
<accession>A0A9P6GLP3</accession>
<dbReference type="GO" id="GO:0005634">
    <property type="term" value="C:nucleus"/>
    <property type="evidence" value="ECO:0007669"/>
    <property type="project" value="TreeGrafter"/>
</dbReference>
<dbReference type="InterPro" id="IPR013087">
    <property type="entry name" value="Znf_C2H2_type"/>
</dbReference>
<evidence type="ECO:0000259" key="7">
    <source>
        <dbReference type="PROSITE" id="PS50157"/>
    </source>
</evidence>
<dbReference type="GO" id="GO:0008270">
    <property type="term" value="F:zinc ion binding"/>
    <property type="evidence" value="ECO:0007669"/>
    <property type="project" value="UniProtKB-KW"/>
</dbReference>
<feature type="compositionally biased region" description="Basic and acidic residues" evidence="6">
    <location>
        <begin position="297"/>
        <end position="309"/>
    </location>
</feature>
<feature type="region of interest" description="Disordered" evidence="6">
    <location>
        <begin position="70"/>
        <end position="101"/>
    </location>
</feature>
<sequence>MTNAEERFWSTLTHVGDTPLTHHAAKPSQSRSIVPSSTAASDIRAHLENLTPPLCHENYEHHEHHKIDRVATSGHGGRPNRSGVGWRQVSSRPRRAGSIRGSTRRTVVLSLLGHHEQYHAQVRPVSRLLVADKRKAESDSKAEASTTTELTHDVAAGDPVAGTANNVDSVASDAEDEEEPEQFLHGAAATRSKKFVRFEGVQLPQADSSSSVSSSSESDSFIAQTIAPQLDNAIARVRVNRDRGLRGISNKPSYTQYTSLAYEEGIEEDEDSQGVNDESIDDVQDHGISTQTFVYGDRARGGSGHAREADEADWAPGGNTGRPTARGRPDKGVERGGAETAAAVSAYTYYRLHIPTWGVNKPQNQHTPRGVARWNLELTVERPFVCSNCSAAFVRREHLKRHELSVHSDQKKHVCQVCGKAFTRGDNLKQHMQQVHEEGCPGDGGRDGGADVAARGICPCSANAMTLWSGGGR</sequence>
<keyword evidence="9" id="KW-1185">Reference proteome</keyword>
<evidence type="ECO:0000256" key="5">
    <source>
        <dbReference type="PROSITE-ProRule" id="PRU00042"/>
    </source>
</evidence>
<evidence type="ECO:0000313" key="9">
    <source>
        <dbReference type="Proteomes" id="UP000756921"/>
    </source>
</evidence>
<dbReference type="OrthoDB" id="10018191at2759"/>
<gene>
    <name evidence="8" type="ORF">PMIN01_05437</name>
</gene>
<dbReference type="AlphaFoldDB" id="A0A9P6GLP3"/>